<dbReference type="Gene3D" id="1.10.260.40">
    <property type="entry name" value="lambda repressor-like DNA-binding domains"/>
    <property type="match status" value="1"/>
</dbReference>
<dbReference type="InterPro" id="IPR010982">
    <property type="entry name" value="Lambda_DNA-bd_dom_sf"/>
</dbReference>
<dbReference type="EMBL" id="JBHVZQ010000001">
    <property type="protein sequence ID" value="MFF1272201.1"/>
    <property type="molecule type" value="Genomic_DNA"/>
</dbReference>
<dbReference type="RefSeq" id="WP_149546876.1">
    <property type="nucleotide sequence ID" value="NZ_JBHVZQ010000001.1"/>
</dbReference>
<evidence type="ECO:0000313" key="2">
    <source>
        <dbReference type="EMBL" id="MFF1272201.1"/>
    </source>
</evidence>
<dbReference type="Pfam" id="PF01381">
    <property type="entry name" value="HTH_3"/>
    <property type="match status" value="1"/>
</dbReference>
<gene>
    <name evidence="2" type="ORF">ACFVZC_02035</name>
</gene>
<evidence type="ECO:0000259" key="1">
    <source>
        <dbReference type="PROSITE" id="PS50943"/>
    </source>
</evidence>
<evidence type="ECO:0000313" key="3">
    <source>
        <dbReference type="Proteomes" id="UP001601627"/>
    </source>
</evidence>
<protein>
    <submittedName>
        <fullName evidence="2">Helix-turn-helix domain-containing protein</fullName>
    </submittedName>
</protein>
<comment type="caution">
    <text evidence="2">The sequence shown here is derived from an EMBL/GenBank/DDBJ whole genome shotgun (WGS) entry which is preliminary data.</text>
</comment>
<proteinExistence type="predicted"/>
<dbReference type="CDD" id="cd00093">
    <property type="entry name" value="HTH_XRE"/>
    <property type="match status" value="1"/>
</dbReference>
<dbReference type="Proteomes" id="UP001601627">
    <property type="component" value="Unassembled WGS sequence"/>
</dbReference>
<accession>A0ABW6Q023</accession>
<dbReference type="PROSITE" id="PS50943">
    <property type="entry name" value="HTH_CROC1"/>
    <property type="match status" value="1"/>
</dbReference>
<organism evidence="2 3">
    <name type="scientific">Streptomyces marokkonensis</name>
    <dbReference type="NCBI Taxonomy" id="324855"/>
    <lineage>
        <taxon>Bacteria</taxon>
        <taxon>Bacillati</taxon>
        <taxon>Actinomycetota</taxon>
        <taxon>Actinomycetes</taxon>
        <taxon>Kitasatosporales</taxon>
        <taxon>Streptomycetaceae</taxon>
        <taxon>Streptomyces</taxon>
    </lineage>
</organism>
<feature type="domain" description="HTH cro/C1-type" evidence="1">
    <location>
        <begin position="39"/>
        <end position="79"/>
    </location>
</feature>
<dbReference type="SUPFAM" id="SSF47413">
    <property type="entry name" value="lambda repressor-like DNA-binding domains"/>
    <property type="match status" value="1"/>
</dbReference>
<name>A0ABW6Q023_9ACTN</name>
<keyword evidence="3" id="KW-1185">Reference proteome</keyword>
<dbReference type="InterPro" id="IPR001387">
    <property type="entry name" value="Cro/C1-type_HTH"/>
</dbReference>
<reference evidence="2 3" key="1">
    <citation type="submission" date="2024-09" db="EMBL/GenBank/DDBJ databases">
        <title>The Natural Products Discovery Center: Release of the First 8490 Sequenced Strains for Exploring Actinobacteria Biosynthetic Diversity.</title>
        <authorList>
            <person name="Kalkreuter E."/>
            <person name="Kautsar S.A."/>
            <person name="Yang D."/>
            <person name="Bader C.D."/>
            <person name="Teijaro C.N."/>
            <person name="Fluegel L."/>
            <person name="Davis C.M."/>
            <person name="Simpson J.R."/>
            <person name="Lauterbach L."/>
            <person name="Steele A.D."/>
            <person name="Gui C."/>
            <person name="Meng S."/>
            <person name="Li G."/>
            <person name="Viehrig K."/>
            <person name="Ye F."/>
            <person name="Su P."/>
            <person name="Kiefer A.F."/>
            <person name="Nichols A."/>
            <person name="Cepeda A.J."/>
            <person name="Yan W."/>
            <person name="Fan B."/>
            <person name="Jiang Y."/>
            <person name="Adhikari A."/>
            <person name="Zheng C.-J."/>
            <person name="Schuster L."/>
            <person name="Cowan T.M."/>
            <person name="Smanski M.J."/>
            <person name="Chevrette M.G."/>
            <person name="De Carvalho L.P.S."/>
            <person name="Shen B."/>
        </authorList>
    </citation>
    <scope>NUCLEOTIDE SEQUENCE [LARGE SCALE GENOMIC DNA]</scope>
    <source>
        <strain evidence="2 3">NPDC058328</strain>
    </source>
</reference>
<sequence length="158" mass="17803">MPEETDNSFADKLNRLFETVRPDPSHEYSNEQVASAIRAAGVSISQSYIWQLRKGRKTNPTLRHLQALAEYFGVPTAYFVDDSTAARIEEQLSALAAEQARLHEASQGSDVKLMAMRAGQLSRQHRKQVMDLLDVVYRLEQAERGLVRDDDDQNVPGT</sequence>